<sequence>MFDIGVAELFVFGGTMLVLTLVWRAWRARWVRVSQEWRPALTREAVEQVLFMSFAAAPGAQWRPQADGSWIYTVRRVPSWAILLGLLTLPFGLLLLLVKETADLHVRLLDDGGACLVRAVGRTPDATAQALDTWLTRMETRTLSG</sequence>
<dbReference type="Proteomes" id="UP000502035">
    <property type="component" value="Chromosome"/>
</dbReference>
<protein>
    <submittedName>
        <fullName evidence="2">Uncharacterized protein</fullName>
    </submittedName>
</protein>
<keyword evidence="1" id="KW-0472">Membrane</keyword>
<organism evidence="2 3">
    <name type="scientific">Nocardioides piscis</name>
    <dbReference type="NCBI Taxonomy" id="2714938"/>
    <lineage>
        <taxon>Bacteria</taxon>
        <taxon>Bacillati</taxon>
        <taxon>Actinomycetota</taxon>
        <taxon>Actinomycetes</taxon>
        <taxon>Propionibacteriales</taxon>
        <taxon>Nocardioidaceae</taxon>
        <taxon>Nocardioides</taxon>
    </lineage>
</organism>
<dbReference type="KEGG" id="npi:G7071_14095"/>
<reference evidence="2 3" key="1">
    <citation type="submission" date="2020-03" db="EMBL/GenBank/DDBJ databases">
        <title>Nocardioides sp. nov., isolated from fish.</title>
        <authorList>
            <person name="Hyun D.-W."/>
            <person name="Bae J.-W."/>
        </authorList>
    </citation>
    <scope>NUCLEOTIDE SEQUENCE [LARGE SCALE GENOMIC DNA]</scope>
    <source>
        <strain evidence="2 3">HDW12A</strain>
    </source>
</reference>
<dbReference type="AlphaFoldDB" id="A0A6G7YHU1"/>
<evidence type="ECO:0000313" key="2">
    <source>
        <dbReference type="EMBL" id="QIK76385.1"/>
    </source>
</evidence>
<evidence type="ECO:0000313" key="3">
    <source>
        <dbReference type="Proteomes" id="UP000502035"/>
    </source>
</evidence>
<dbReference type="RefSeq" id="WP_166319777.1">
    <property type="nucleotide sequence ID" value="NZ_CP049866.1"/>
</dbReference>
<name>A0A6G7YHU1_9ACTN</name>
<keyword evidence="3" id="KW-1185">Reference proteome</keyword>
<feature type="transmembrane region" description="Helical" evidence="1">
    <location>
        <begin position="77"/>
        <end position="98"/>
    </location>
</feature>
<proteinExistence type="predicted"/>
<feature type="transmembrane region" description="Helical" evidence="1">
    <location>
        <begin position="6"/>
        <end position="25"/>
    </location>
</feature>
<accession>A0A6G7YHU1</accession>
<keyword evidence="1" id="KW-1133">Transmembrane helix</keyword>
<gene>
    <name evidence="2" type="ORF">G7071_14095</name>
</gene>
<dbReference type="EMBL" id="CP049866">
    <property type="protein sequence ID" value="QIK76385.1"/>
    <property type="molecule type" value="Genomic_DNA"/>
</dbReference>
<keyword evidence="1" id="KW-0812">Transmembrane</keyword>
<evidence type="ECO:0000256" key="1">
    <source>
        <dbReference type="SAM" id="Phobius"/>
    </source>
</evidence>